<evidence type="ECO:0000313" key="6">
    <source>
        <dbReference type="EMBL" id="SAM02478.1"/>
    </source>
</evidence>
<sequence>MRRFLFLVACLSLSTAQQIPQAQYKQGCELLGKKIYCFGGAVRDLTANNPGYSDSFSNNHYVLDLTNFTTTQDAANLKWEVVPPPSNGFSLEARADFAHVKVSDNSYLVFGGAGSEKTYAANPNLRNLTTIYFADQNSWQTIPTSQFPANTILTAQGFGAQATMDANGTVWLLGGVPPSPQANSFNINTTLFKLDAQNPQWTSFTATPLTPTTDSTRYNPTFHQGVVAMRNGYIYSYGGLTMTFPYNNYKNSYDSSDSFFKLPGVNTYMYEFLAYNKSGNNTNYYNYGYIYPNPRELHTMTILPNTDTYLMYGGVSGFNVLNDYCYTFDTKIRQWSKVLFQGGGPGPRFGHSAVSYGNDSLFVMFGVNSNGNVMNDAYVLNTTTFTWTAIPSTNGTTGSDSSPTGSSGIGTGAIVGIVIGALAVIAIIAGGGFFLYRRGTFNSGEPATTFTAPVYGQDGFEDEFARPTDEKFVGARGGGGQVPLETIGVANKQEQLSTPGSIKVKPMAYEGSDYGGGLPMKPMSEMDSSNRMSSPSTCVDDPTKPYSERLSDEARSTSNLVKPSDPYSDSRVVKPHGFE</sequence>
<dbReference type="CDD" id="cd12087">
    <property type="entry name" value="TM_EGFR-like"/>
    <property type="match status" value="1"/>
</dbReference>
<feature type="compositionally biased region" description="Basic and acidic residues" evidence="3">
    <location>
        <begin position="541"/>
        <end position="555"/>
    </location>
</feature>
<keyword evidence="4" id="KW-0812">Transmembrane</keyword>
<dbReference type="STRING" id="4829.A0A168PIW5"/>
<dbReference type="AlphaFoldDB" id="A0A168PIW5"/>
<keyword evidence="7" id="KW-1185">Reference proteome</keyword>
<evidence type="ECO:0000313" key="7">
    <source>
        <dbReference type="Proteomes" id="UP000078561"/>
    </source>
</evidence>
<proteinExistence type="predicted"/>
<organism evidence="6">
    <name type="scientific">Absidia glauca</name>
    <name type="common">Pin mould</name>
    <dbReference type="NCBI Taxonomy" id="4829"/>
    <lineage>
        <taxon>Eukaryota</taxon>
        <taxon>Fungi</taxon>
        <taxon>Fungi incertae sedis</taxon>
        <taxon>Mucoromycota</taxon>
        <taxon>Mucoromycotina</taxon>
        <taxon>Mucoromycetes</taxon>
        <taxon>Mucorales</taxon>
        <taxon>Cunninghamellaceae</taxon>
        <taxon>Absidia</taxon>
    </lineage>
</organism>
<keyword evidence="4" id="KW-0472">Membrane</keyword>
<dbReference type="InParanoid" id="A0A168PIW5"/>
<dbReference type="OMA" id="CYIANLE"/>
<evidence type="ECO:0000256" key="2">
    <source>
        <dbReference type="ARBA" id="ARBA00022737"/>
    </source>
</evidence>
<name>A0A168PIW5_ABSGL</name>
<gene>
    <name evidence="6" type="primary">ABSGL_08271.1 scaffold 9741</name>
</gene>
<evidence type="ECO:0000256" key="5">
    <source>
        <dbReference type="SAM" id="SignalP"/>
    </source>
</evidence>
<evidence type="ECO:0000256" key="4">
    <source>
        <dbReference type="SAM" id="Phobius"/>
    </source>
</evidence>
<dbReference type="Pfam" id="PF24681">
    <property type="entry name" value="Kelch_KLHDC2_KLHL20_DRC7"/>
    <property type="match status" value="1"/>
</dbReference>
<keyword evidence="4" id="KW-1133">Transmembrane helix</keyword>
<feature type="signal peptide" evidence="5">
    <location>
        <begin position="1"/>
        <end position="16"/>
    </location>
</feature>
<reference evidence="6" key="1">
    <citation type="submission" date="2016-04" db="EMBL/GenBank/DDBJ databases">
        <authorList>
            <person name="Evans L.H."/>
            <person name="Alamgir A."/>
            <person name="Owens N."/>
            <person name="Weber N.D."/>
            <person name="Virtaneva K."/>
            <person name="Barbian K."/>
            <person name="Babar A."/>
            <person name="Rosenke K."/>
        </authorList>
    </citation>
    <scope>NUCLEOTIDE SEQUENCE [LARGE SCALE GENOMIC DNA]</scope>
    <source>
        <strain evidence="6">CBS 101.48</strain>
    </source>
</reference>
<feature type="transmembrane region" description="Helical" evidence="4">
    <location>
        <begin position="413"/>
        <end position="436"/>
    </location>
</feature>
<feature type="region of interest" description="Disordered" evidence="3">
    <location>
        <begin position="513"/>
        <end position="579"/>
    </location>
</feature>
<dbReference type="SUPFAM" id="SSF117281">
    <property type="entry name" value="Kelch motif"/>
    <property type="match status" value="2"/>
</dbReference>
<dbReference type="PANTHER" id="PTHR46093">
    <property type="entry name" value="ACYL-COA-BINDING DOMAIN-CONTAINING PROTEIN 5"/>
    <property type="match status" value="1"/>
</dbReference>
<dbReference type="Gene3D" id="2.120.10.80">
    <property type="entry name" value="Kelch-type beta propeller"/>
    <property type="match status" value="2"/>
</dbReference>
<accession>A0A168PIW5</accession>
<evidence type="ECO:0000256" key="3">
    <source>
        <dbReference type="SAM" id="MobiDB-lite"/>
    </source>
</evidence>
<dbReference type="InterPro" id="IPR015915">
    <property type="entry name" value="Kelch-typ_b-propeller"/>
</dbReference>
<feature type="compositionally biased region" description="Polar residues" evidence="3">
    <location>
        <begin position="526"/>
        <end position="537"/>
    </location>
</feature>
<keyword evidence="5" id="KW-0732">Signal</keyword>
<dbReference type="EMBL" id="LT553855">
    <property type="protein sequence ID" value="SAM02478.1"/>
    <property type="molecule type" value="Genomic_DNA"/>
</dbReference>
<dbReference type="PANTHER" id="PTHR46093:SF18">
    <property type="entry name" value="FIBRONECTIN TYPE-III DOMAIN-CONTAINING PROTEIN"/>
    <property type="match status" value="1"/>
</dbReference>
<keyword evidence="2" id="KW-0677">Repeat</keyword>
<dbReference type="Proteomes" id="UP000078561">
    <property type="component" value="Unassembled WGS sequence"/>
</dbReference>
<protein>
    <recommendedName>
        <fullName evidence="8">Galactose oxidase</fullName>
    </recommendedName>
</protein>
<feature type="chain" id="PRO_5007899688" description="Galactose oxidase" evidence="5">
    <location>
        <begin position="17"/>
        <end position="579"/>
    </location>
</feature>
<evidence type="ECO:0000256" key="1">
    <source>
        <dbReference type="ARBA" id="ARBA00022441"/>
    </source>
</evidence>
<evidence type="ECO:0008006" key="8">
    <source>
        <dbReference type="Google" id="ProtNLM"/>
    </source>
</evidence>
<dbReference type="OrthoDB" id="2363417at2759"/>
<keyword evidence="1" id="KW-0880">Kelch repeat</keyword>